<gene>
    <name evidence="2" type="ORF">M431DRAFT_21954</name>
</gene>
<protein>
    <recommendedName>
        <fullName evidence="1">Serine aminopeptidase S33 domain-containing protein</fullName>
    </recommendedName>
</protein>
<dbReference type="SUPFAM" id="SSF53474">
    <property type="entry name" value="alpha/beta-Hydrolases"/>
    <property type="match status" value="1"/>
</dbReference>
<dbReference type="InterPro" id="IPR051044">
    <property type="entry name" value="MAG_DAG_Lipase"/>
</dbReference>
<proteinExistence type="predicted"/>
<dbReference type="AlphaFoldDB" id="A0A2T3ZRV8"/>
<dbReference type="GeneID" id="36622117"/>
<dbReference type="EMBL" id="KZ679716">
    <property type="protein sequence ID" value="PTB47540.1"/>
    <property type="molecule type" value="Genomic_DNA"/>
</dbReference>
<dbReference type="Gene3D" id="3.40.50.1820">
    <property type="entry name" value="alpha/beta hydrolase"/>
    <property type="match status" value="1"/>
</dbReference>
<dbReference type="InterPro" id="IPR029058">
    <property type="entry name" value="AB_hydrolase_fold"/>
</dbReference>
<dbReference type="RefSeq" id="XP_024767217.1">
    <property type="nucleotide sequence ID" value="XM_024913555.1"/>
</dbReference>
<keyword evidence="3" id="KW-1185">Reference proteome</keyword>
<organism evidence="2 3">
    <name type="scientific">Trichoderma harzianum CBS 226.95</name>
    <dbReference type="NCBI Taxonomy" id="983964"/>
    <lineage>
        <taxon>Eukaryota</taxon>
        <taxon>Fungi</taxon>
        <taxon>Dikarya</taxon>
        <taxon>Ascomycota</taxon>
        <taxon>Pezizomycotina</taxon>
        <taxon>Sordariomycetes</taxon>
        <taxon>Hypocreomycetidae</taxon>
        <taxon>Hypocreales</taxon>
        <taxon>Hypocreaceae</taxon>
        <taxon>Trichoderma</taxon>
    </lineage>
</organism>
<evidence type="ECO:0000313" key="3">
    <source>
        <dbReference type="Proteomes" id="UP000241690"/>
    </source>
</evidence>
<evidence type="ECO:0000259" key="1">
    <source>
        <dbReference type="Pfam" id="PF12146"/>
    </source>
</evidence>
<dbReference type="STRING" id="983964.A0A2T3ZRV8"/>
<evidence type="ECO:0000313" key="2">
    <source>
        <dbReference type="EMBL" id="PTB47540.1"/>
    </source>
</evidence>
<sequence>MAITTEGTFQIDDDSFYSKTWAPTGAVVAKLILVHGFSDHINCYNELFSRLAAHGIQIFAWDQRGWGRSVTRSSEKGLTGGTTRVLADVAAFIGDKLPSELPIFVMGHSAGGGTILTLAAEPQYKNLVLQIRGWILEAPLVGFLPQQEPNSIAVIAGRLACMLFPQKQMIHYVAPELFSRDTAIVESIRNDPLRHNTGTLEGLAGLLDRTMALSSCSYDSAVEWLDRQETKDKTVKSYEGAYHQLHMDLCLEEFSEDLAEWILQRSVSTEQSEIISMEG</sequence>
<feature type="domain" description="Serine aminopeptidase S33" evidence="1">
    <location>
        <begin position="28"/>
        <end position="213"/>
    </location>
</feature>
<name>A0A2T3ZRV8_TRIHA</name>
<dbReference type="InterPro" id="IPR022742">
    <property type="entry name" value="Hydrolase_4"/>
</dbReference>
<accession>A0A2T3ZRV8</accession>
<dbReference type="Pfam" id="PF12146">
    <property type="entry name" value="Hydrolase_4"/>
    <property type="match status" value="1"/>
</dbReference>
<dbReference type="PANTHER" id="PTHR11614">
    <property type="entry name" value="PHOSPHOLIPASE-RELATED"/>
    <property type="match status" value="1"/>
</dbReference>
<dbReference type="Proteomes" id="UP000241690">
    <property type="component" value="Unassembled WGS sequence"/>
</dbReference>
<reference evidence="2 3" key="1">
    <citation type="submission" date="2016-07" db="EMBL/GenBank/DDBJ databases">
        <title>Multiple horizontal gene transfer events from other fungi enriched the ability of initially mycotrophic Trichoderma (Ascomycota) to feed on dead plant biomass.</title>
        <authorList>
            <consortium name="DOE Joint Genome Institute"/>
            <person name="Aerts A."/>
            <person name="Atanasova L."/>
            <person name="Chenthamara K."/>
            <person name="Zhang J."/>
            <person name="Grujic M."/>
            <person name="Henrissat B."/>
            <person name="Kuo A."/>
            <person name="Salamov A."/>
            <person name="Lipzen A."/>
            <person name="Labutti K."/>
            <person name="Barry K."/>
            <person name="Miao Y."/>
            <person name="Rahimi M.J."/>
            <person name="Shen Q."/>
            <person name="Grigoriev I.V."/>
            <person name="Kubicek C.P."/>
            <person name="Druzhinina I.S."/>
        </authorList>
    </citation>
    <scope>NUCLEOTIDE SEQUENCE [LARGE SCALE GENOMIC DNA]</scope>
    <source>
        <strain evidence="2 3">CBS 226.95</strain>
    </source>
</reference>